<feature type="transmembrane region" description="Helical" evidence="1">
    <location>
        <begin position="12"/>
        <end position="30"/>
    </location>
</feature>
<evidence type="ECO:0000313" key="2">
    <source>
        <dbReference type="EMBL" id="AKB85094.1"/>
    </source>
</evidence>
<sequence length="158" mass="17844">MTMPDAKTHDAINIGIMIAILAGLSYLMIWDKNPIAVRYLNIYTISLFSISYLFGTFFLSPDLDIESTPYKRWGLLRFIWWPYKVIFKHRGFSHNPILGPLSIVANLAVIVALLLLLVGVDLHTVPLRFAIVATAGILLSIEVHIVSDFLVSKMRDPF</sequence>
<accession>A0A0E3WZR7</accession>
<dbReference type="KEGG" id="mmet:MCMEM_1041"/>
<name>A0A0E3WZR7_METMT</name>
<dbReference type="InterPro" id="IPR019250">
    <property type="entry name" value="DUF2227_metal-bd"/>
</dbReference>
<gene>
    <name evidence="2" type="ORF">MCMEM_1041</name>
</gene>
<keyword evidence="3" id="KW-1185">Reference proteome</keyword>
<organism evidence="2 3">
    <name type="scientific">Methanococcoides methylutens MM1</name>
    <dbReference type="NCBI Taxonomy" id="1434104"/>
    <lineage>
        <taxon>Archaea</taxon>
        <taxon>Methanobacteriati</taxon>
        <taxon>Methanobacteriota</taxon>
        <taxon>Stenosarchaea group</taxon>
        <taxon>Methanomicrobia</taxon>
        <taxon>Methanosarcinales</taxon>
        <taxon>Methanosarcinaceae</taxon>
        <taxon>Methanococcoides</taxon>
    </lineage>
</organism>
<dbReference type="STRING" id="1434104.MCMEM_1041"/>
<dbReference type="PANTHER" id="PTHR39085:SF1">
    <property type="entry name" value="SLL0924 PROTEIN"/>
    <property type="match status" value="1"/>
</dbReference>
<evidence type="ECO:0000313" key="3">
    <source>
        <dbReference type="Proteomes" id="UP000033048"/>
    </source>
</evidence>
<dbReference type="EMBL" id="CP009518">
    <property type="protein sequence ID" value="AKB85094.1"/>
    <property type="molecule type" value="Genomic_DNA"/>
</dbReference>
<evidence type="ECO:0000256" key="1">
    <source>
        <dbReference type="SAM" id="Phobius"/>
    </source>
</evidence>
<keyword evidence="1" id="KW-1133">Transmembrane helix</keyword>
<feature type="transmembrane region" description="Helical" evidence="1">
    <location>
        <begin position="129"/>
        <end position="151"/>
    </location>
</feature>
<protein>
    <recommendedName>
        <fullName evidence="4">Metal-binding protein</fullName>
    </recommendedName>
</protein>
<feature type="transmembrane region" description="Helical" evidence="1">
    <location>
        <begin position="42"/>
        <end position="63"/>
    </location>
</feature>
<keyword evidence="1" id="KW-0472">Membrane</keyword>
<dbReference type="GeneID" id="24893573"/>
<evidence type="ECO:0008006" key="4">
    <source>
        <dbReference type="Google" id="ProtNLM"/>
    </source>
</evidence>
<keyword evidence="1" id="KW-0812">Transmembrane</keyword>
<dbReference type="RefSeq" id="WP_231622130.1">
    <property type="nucleotide sequence ID" value="NZ_CP009518.1"/>
</dbReference>
<dbReference type="HOGENOM" id="CLU_111923_1_0_2"/>
<dbReference type="AlphaFoldDB" id="A0A0E3WZR7"/>
<feature type="transmembrane region" description="Helical" evidence="1">
    <location>
        <begin position="97"/>
        <end position="117"/>
    </location>
</feature>
<dbReference type="PANTHER" id="PTHR39085">
    <property type="entry name" value="SLL0924 PROTEIN"/>
    <property type="match status" value="1"/>
</dbReference>
<dbReference type="Pfam" id="PF09988">
    <property type="entry name" value="DUF2227"/>
    <property type="match status" value="1"/>
</dbReference>
<reference evidence="2 3" key="1">
    <citation type="submission" date="2014-07" db="EMBL/GenBank/DDBJ databases">
        <title>Methanogenic archaea and the global carbon cycle.</title>
        <authorList>
            <person name="Henriksen J.R."/>
            <person name="Luke J."/>
            <person name="Reinhart S."/>
            <person name="Benedict M.N."/>
            <person name="Youngblut N.D."/>
            <person name="Metcalf M.E."/>
            <person name="Whitaker R.J."/>
            <person name="Metcalf W.W."/>
        </authorList>
    </citation>
    <scope>NUCLEOTIDE SEQUENCE [LARGE SCALE GENOMIC DNA]</scope>
    <source>
        <strain evidence="2 3">MM1</strain>
    </source>
</reference>
<proteinExistence type="predicted"/>
<dbReference type="Proteomes" id="UP000033048">
    <property type="component" value="Chromosome"/>
</dbReference>